<feature type="transmembrane region" description="Helical" evidence="7">
    <location>
        <begin position="714"/>
        <end position="730"/>
    </location>
</feature>
<dbReference type="InterPro" id="IPR036412">
    <property type="entry name" value="HAD-like_sf"/>
</dbReference>
<feature type="transmembrane region" description="Helical" evidence="7">
    <location>
        <begin position="617"/>
        <end position="638"/>
    </location>
</feature>
<dbReference type="Gene3D" id="3.40.50.1000">
    <property type="entry name" value="HAD superfamily/HAD-like"/>
    <property type="match status" value="1"/>
</dbReference>
<feature type="domain" description="P-type ATPase A" evidence="8">
    <location>
        <begin position="84"/>
        <end position="180"/>
    </location>
</feature>
<evidence type="ECO:0000313" key="10">
    <source>
        <dbReference type="Proteomes" id="UP001500102"/>
    </source>
</evidence>
<comment type="caution">
    <text evidence="9">The sequence shown here is derived from an EMBL/GenBank/DDBJ whole genome shotgun (WGS) entry which is preliminary data.</text>
</comment>
<dbReference type="SUPFAM" id="SSF81653">
    <property type="entry name" value="Calcium ATPase, transduction domain A"/>
    <property type="match status" value="1"/>
</dbReference>
<dbReference type="InterPro" id="IPR001757">
    <property type="entry name" value="P_typ_ATPase"/>
</dbReference>
<keyword evidence="2 7" id="KW-0812">Transmembrane</keyword>
<dbReference type="PRINTS" id="PR00120">
    <property type="entry name" value="HATPASE"/>
</dbReference>
<evidence type="ECO:0000256" key="1">
    <source>
        <dbReference type="ARBA" id="ARBA00004651"/>
    </source>
</evidence>
<dbReference type="Gene3D" id="3.40.1110.10">
    <property type="entry name" value="Calcium-transporting ATPase, cytoplasmic domain N"/>
    <property type="match status" value="1"/>
</dbReference>
<evidence type="ECO:0000256" key="6">
    <source>
        <dbReference type="SAM" id="MobiDB-lite"/>
    </source>
</evidence>
<dbReference type="Proteomes" id="UP001500102">
    <property type="component" value="Unassembled WGS sequence"/>
</dbReference>
<dbReference type="Gene3D" id="2.70.150.10">
    <property type="entry name" value="Calcium-transporting ATPase, cytoplasmic transduction domain A"/>
    <property type="match status" value="1"/>
</dbReference>
<name>A0ABP5KS13_9MICC</name>
<feature type="transmembrane region" description="Helical" evidence="7">
    <location>
        <begin position="650"/>
        <end position="669"/>
    </location>
</feature>
<keyword evidence="5 7" id="KW-0472">Membrane</keyword>
<dbReference type="InterPro" id="IPR044492">
    <property type="entry name" value="P_typ_ATPase_HD_dom"/>
</dbReference>
<feature type="transmembrane region" description="Helical" evidence="7">
    <location>
        <begin position="29"/>
        <end position="47"/>
    </location>
</feature>
<keyword evidence="3" id="KW-1278">Translocase</keyword>
<dbReference type="InterPro" id="IPR023214">
    <property type="entry name" value="HAD_sf"/>
</dbReference>
<accession>A0ABP5KS13</accession>
<reference evidence="10" key="1">
    <citation type="journal article" date="2019" name="Int. J. Syst. Evol. Microbiol.">
        <title>The Global Catalogue of Microorganisms (GCM) 10K type strain sequencing project: providing services to taxonomists for standard genome sequencing and annotation.</title>
        <authorList>
            <consortium name="The Broad Institute Genomics Platform"/>
            <consortium name="The Broad Institute Genome Sequencing Center for Infectious Disease"/>
            <person name="Wu L."/>
            <person name="Ma J."/>
        </authorList>
    </citation>
    <scope>NUCLEOTIDE SEQUENCE [LARGE SCALE GENOMIC DNA]</scope>
    <source>
        <strain evidence="10">JCM 15921</strain>
    </source>
</reference>
<dbReference type="Gene3D" id="1.20.1110.10">
    <property type="entry name" value="Calcium-transporting ATPase, transmembrane domain"/>
    <property type="match status" value="1"/>
</dbReference>
<dbReference type="PANTHER" id="PTHR42861">
    <property type="entry name" value="CALCIUM-TRANSPORTING ATPASE"/>
    <property type="match status" value="1"/>
</dbReference>
<feature type="transmembrane region" description="Helical" evidence="7">
    <location>
        <begin position="200"/>
        <end position="218"/>
    </location>
</feature>
<comment type="subcellular location">
    <subcellularLocation>
        <location evidence="1">Cell membrane</location>
        <topology evidence="1">Multi-pass membrane protein</topology>
    </subcellularLocation>
</comment>
<protein>
    <submittedName>
        <fullName evidence="9">HAD-IC family P-type ATPase</fullName>
    </submittedName>
</protein>
<dbReference type="SUPFAM" id="SSF56784">
    <property type="entry name" value="HAD-like"/>
    <property type="match status" value="1"/>
</dbReference>
<dbReference type="PROSITE" id="PS00154">
    <property type="entry name" value="ATPASE_E1_E2"/>
    <property type="match status" value="1"/>
</dbReference>
<dbReference type="InterPro" id="IPR008250">
    <property type="entry name" value="ATPase_P-typ_transduc_dom_A_sf"/>
</dbReference>
<evidence type="ECO:0000256" key="7">
    <source>
        <dbReference type="SAM" id="Phobius"/>
    </source>
</evidence>
<sequence>MATRVEHGLTNRVPDTTSRSLWQIFRANVFTLFNAIVGTSFLLLLLLGQWQDALFGLAAVSNAVIGVVEEYRAKKSLDRLAVLNAPLARVLREGQIHDIATADVVKDDVLVLRAGDQVTADAAVLESSGLEVDESLLTGEADPVDKDAGTEVLSGSIVVAGHGTARVVRVGAESFASRLTVDARRFSLVNSEIRNSLNRVLRWIAWILLPVAILVINGEIQARGGWQTAYSTGAWTPALVGLIASMIAIVPLGLVLLTSVAFAVGGLRLAGHNVLIQELAAVEGLARVDVLCMDKTGTLTEGGLVFDAVHPLAPQPGWEQALAWFGAEPEANATARCLSTAFEYDGGLQPVRSVPFSSARKWSGVSFNGRTRAARTWILGAPEMMLVQGEESPGLETSPVSAPDGAVPPQSNEPSRGDILRQAGELAETGLRTLLLARADQLPSNGKLEELPGSLHPVALLTFREQPRADARETLKFFRDEGVGLKIISGDDPRTVAAIARRIGLEVTEGFDARSLPEDPLHLEEVMEANMVFGRVTPAQKRAMVEALQRRGHTVAMTGDGVNDALALKTADLGIAMDSAAPATKAVARLVLLDGRFDRLPGVLAEGRQVIANIERVSSLFLSKTVYATAIAVTFGLLDWKFPFLPRQLSFTDGLTIGIPAFFLALMPNPRRYQPGFLRRALWFSVPAGLIVTASLLTLNALAPLSATATPEQVSSASVLTLSIVGLWILSAVSRPLNAGRLAVVVAMSASLVALLNLPLAQEFFLLSRPPGGLLLAAVACGAAGGLGVEVLARVHARAFPVQGLGRK</sequence>
<feature type="transmembrane region" description="Helical" evidence="7">
    <location>
        <begin position="773"/>
        <end position="793"/>
    </location>
</feature>
<dbReference type="InterPro" id="IPR059000">
    <property type="entry name" value="ATPase_P-type_domA"/>
</dbReference>
<keyword evidence="4 7" id="KW-1133">Transmembrane helix</keyword>
<feature type="transmembrane region" description="Helical" evidence="7">
    <location>
        <begin position="681"/>
        <end position="702"/>
    </location>
</feature>
<gene>
    <name evidence="9" type="ORF">GCM10009825_18750</name>
</gene>
<proteinExistence type="predicted"/>
<dbReference type="SFLD" id="SFLDS00003">
    <property type="entry name" value="Haloacid_Dehalogenase"/>
    <property type="match status" value="1"/>
</dbReference>
<dbReference type="Pfam" id="PF00122">
    <property type="entry name" value="E1-E2_ATPase"/>
    <property type="match status" value="1"/>
</dbReference>
<dbReference type="EMBL" id="BAAAQB010000028">
    <property type="protein sequence ID" value="GAA2134850.1"/>
    <property type="molecule type" value="Genomic_DNA"/>
</dbReference>
<evidence type="ECO:0000256" key="2">
    <source>
        <dbReference type="ARBA" id="ARBA00022692"/>
    </source>
</evidence>
<evidence type="ECO:0000313" key="9">
    <source>
        <dbReference type="EMBL" id="GAA2134850.1"/>
    </source>
</evidence>
<dbReference type="NCBIfam" id="TIGR01494">
    <property type="entry name" value="ATPase_P-type"/>
    <property type="match status" value="2"/>
</dbReference>
<feature type="region of interest" description="Disordered" evidence="6">
    <location>
        <begin position="390"/>
        <end position="417"/>
    </location>
</feature>
<dbReference type="SFLD" id="SFLDF00027">
    <property type="entry name" value="p-type_atpase"/>
    <property type="match status" value="1"/>
</dbReference>
<evidence type="ECO:0000259" key="8">
    <source>
        <dbReference type="Pfam" id="PF00122"/>
    </source>
</evidence>
<organism evidence="9 10">
    <name type="scientific">Arthrobacter humicola</name>
    <dbReference type="NCBI Taxonomy" id="409291"/>
    <lineage>
        <taxon>Bacteria</taxon>
        <taxon>Bacillati</taxon>
        <taxon>Actinomycetota</taxon>
        <taxon>Actinomycetes</taxon>
        <taxon>Micrococcales</taxon>
        <taxon>Micrococcaceae</taxon>
        <taxon>Arthrobacter</taxon>
    </lineage>
</organism>
<evidence type="ECO:0000256" key="3">
    <source>
        <dbReference type="ARBA" id="ARBA00022967"/>
    </source>
</evidence>
<evidence type="ECO:0000256" key="4">
    <source>
        <dbReference type="ARBA" id="ARBA00022989"/>
    </source>
</evidence>
<feature type="transmembrane region" description="Helical" evidence="7">
    <location>
        <begin position="742"/>
        <end position="761"/>
    </location>
</feature>
<evidence type="ECO:0000256" key="5">
    <source>
        <dbReference type="ARBA" id="ARBA00023136"/>
    </source>
</evidence>
<dbReference type="PRINTS" id="PR00119">
    <property type="entry name" value="CATATPASE"/>
</dbReference>
<dbReference type="InterPro" id="IPR018303">
    <property type="entry name" value="ATPase_P-typ_P_site"/>
</dbReference>
<dbReference type="InterPro" id="IPR023299">
    <property type="entry name" value="ATPase_P-typ_cyto_dom_N"/>
</dbReference>
<dbReference type="SUPFAM" id="SSF81665">
    <property type="entry name" value="Calcium ATPase, transmembrane domain M"/>
    <property type="match status" value="1"/>
</dbReference>
<dbReference type="SFLD" id="SFLDG00002">
    <property type="entry name" value="C1.7:_P-type_atpase_like"/>
    <property type="match status" value="1"/>
</dbReference>
<feature type="transmembrane region" description="Helical" evidence="7">
    <location>
        <begin position="238"/>
        <end position="264"/>
    </location>
</feature>
<dbReference type="Pfam" id="PF00702">
    <property type="entry name" value="Hydrolase"/>
    <property type="match status" value="1"/>
</dbReference>
<dbReference type="InterPro" id="IPR023298">
    <property type="entry name" value="ATPase_P-typ_TM_dom_sf"/>
</dbReference>
<keyword evidence="10" id="KW-1185">Reference proteome</keyword>